<dbReference type="EMBL" id="CP024047">
    <property type="protein sequence ID" value="AXR78763.1"/>
    <property type="molecule type" value="Genomic_DNA"/>
</dbReference>
<dbReference type="GeneID" id="37639218"/>
<dbReference type="PANTHER" id="PTHR42200">
    <property type="entry name" value="ARCHAEAL FLAGELLA-RELATED PROTEIN F-RELATED"/>
    <property type="match status" value="1"/>
</dbReference>
<protein>
    <submittedName>
        <fullName evidence="1">Archaellum protein F</fullName>
    </submittedName>
</protein>
<dbReference type="AlphaFoldDB" id="A0A346PGW8"/>
<evidence type="ECO:0000313" key="1">
    <source>
        <dbReference type="EMBL" id="AXR78763.1"/>
    </source>
</evidence>
<dbReference type="RefSeq" id="WP_117364797.1">
    <property type="nucleotide sequence ID" value="NZ_CP024047.1"/>
</dbReference>
<dbReference type="Proteomes" id="UP000258707">
    <property type="component" value="Chromosome"/>
</dbReference>
<sequence length="206" mass="22724">MGFSTSGAVVVILIGFLIAMGAFVPALFDAGAATSEAFSSQQASMQDQANTDIDLEFTVTYNVTSEEVVDGPTATVSNDGTTTLDLERTDRLENGEYVTLDRTDDDVAIVDGDSERTDSTLWSPGTVLEFEYEPDELETDLEKFDDEDDVWEYDEQERLTLDGSDDDRIEDRLKIVTEHGIADASTLEVTLERYVEDDDEEENGGD</sequence>
<proteinExistence type="predicted"/>
<gene>
    <name evidence="1" type="ORF">AArc1_2448</name>
</gene>
<evidence type="ECO:0000313" key="2">
    <source>
        <dbReference type="Proteomes" id="UP000258707"/>
    </source>
</evidence>
<name>A0A346PGW8_9EURY</name>
<dbReference type="PANTHER" id="PTHR42200:SF2">
    <property type="entry name" value="ARCHAEAL FLAGELLA-RELATED PROTEIN F"/>
    <property type="match status" value="1"/>
</dbReference>
<dbReference type="KEGG" id="nan:AArc1_2448"/>
<dbReference type="InterPro" id="IPR002774">
    <property type="entry name" value="Flagellin_arc-type"/>
</dbReference>
<dbReference type="Pfam" id="PF01917">
    <property type="entry name" value="Flagellin_arch-type"/>
    <property type="match status" value="1"/>
</dbReference>
<organism evidence="1 2">
    <name type="scientific">Natrarchaeobaculum sulfurireducens</name>
    <dbReference type="NCBI Taxonomy" id="2044521"/>
    <lineage>
        <taxon>Archaea</taxon>
        <taxon>Methanobacteriati</taxon>
        <taxon>Methanobacteriota</taxon>
        <taxon>Stenosarchaea group</taxon>
        <taxon>Halobacteria</taxon>
        <taxon>Halobacteriales</taxon>
        <taxon>Natrialbaceae</taxon>
        <taxon>Natrarchaeobaculum</taxon>
    </lineage>
</organism>
<reference evidence="2" key="1">
    <citation type="submission" date="2017-10" db="EMBL/GenBank/DDBJ databases">
        <title>Phenotypic and genomic properties of facultatively anaerobic sulfur-reducing natronoarchaea from hypersaline soda lakes.</title>
        <authorList>
            <person name="Sorokin D.Y."/>
            <person name="Kublanov I.V."/>
            <person name="Roman P."/>
            <person name="Sinninghe Damste J.S."/>
            <person name="Golyshin P.N."/>
            <person name="Rojo D."/>
            <person name="Ciordia S."/>
            <person name="Mena Md.C."/>
            <person name="Ferrer M."/>
            <person name="Messina E."/>
            <person name="Smedile F."/>
            <person name="La Spada G."/>
            <person name="La Cono V."/>
            <person name="Yakimov M.M."/>
        </authorList>
    </citation>
    <scope>NUCLEOTIDE SEQUENCE [LARGE SCALE GENOMIC DNA]</scope>
    <source>
        <strain evidence="2">AArc1</strain>
    </source>
</reference>
<accession>A0A346PGW8</accession>
<dbReference type="GO" id="GO:0005198">
    <property type="term" value="F:structural molecule activity"/>
    <property type="evidence" value="ECO:0007669"/>
    <property type="project" value="InterPro"/>
</dbReference>
<dbReference type="GO" id="GO:0097588">
    <property type="term" value="P:archaeal or bacterial-type flagellum-dependent cell motility"/>
    <property type="evidence" value="ECO:0007669"/>
    <property type="project" value="InterPro"/>
</dbReference>